<dbReference type="Pfam" id="PF14076">
    <property type="entry name" value="DUF4258"/>
    <property type="match status" value="1"/>
</dbReference>
<dbReference type="RefSeq" id="WP_167230140.1">
    <property type="nucleotide sequence ID" value="NZ_VUYU01000026.1"/>
</dbReference>
<dbReference type="InterPro" id="IPR025354">
    <property type="entry name" value="DUF4258"/>
</dbReference>
<evidence type="ECO:0000313" key="2">
    <source>
        <dbReference type="Proteomes" id="UP000785613"/>
    </source>
</evidence>
<comment type="caution">
    <text evidence="1">The sequence shown here is derived from an EMBL/GenBank/DDBJ whole genome shotgun (WGS) entry which is preliminary data.</text>
</comment>
<reference evidence="1 2" key="1">
    <citation type="submission" date="2019-09" db="EMBL/GenBank/DDBJ databases">
        <title>Taxonomy of Antarctic Massilia spp.: description of Massilia rubra sp. nov., Massilia aquatica sp. nov., Massilia mucilaginosa sp. nov., Massilia frigida sp. nov. isolated from streams, lakes and regoliths.</title>
        <authorList>
            <person name="Holochova P."/>
            <person name="Sedlacek I."/>
            <person name="Kralova S."/>
            <person name="Maslanova I."/>
            <person name="Busse H.-J."/>
            <person name="Stankova E."/>
            <person name="Vrbovska V."/>
            <person name="Kovarovic V."/>
            <person name="Bartak M."/>
            <person name="Svec P."/>
            <person name="Pantucek R."/>
        </authorList>
    </citation>
    <scope>NUCLEOTIDE SEQUENCE [LARGE SCALE GENOMIC DNA]</scope>
    <source>
        <strain evidence="1 2">CCM 8692</strain>
    </source>
</reference>
<organism evidence="1 2">
    <name type="scientific">Massilia rubra</name>
    <dbReference type="NCBI Taxonomy" id="2607910"/>
    <lineage>
        <taxon>Bacteria</taxon>
        <taxon>Pseudomonadati</taxon>
        <taxon>Pseudomonadota</taxon>
        <taxon>Betaproteobacteria</taxon>
        <taxon>Burkholderiales</taxon>
        <taxon>Oxalobacteraceae</taxon>
        <taxon>Telluria group</taxon>
        <taxon>Massilia</taxon>
    </lineage>
</organism>
<gene>
    <name evidence="1" type="ORF">F0185_27305</name>
</gene>
<dbReference type="Proteomes" id="UP000785613">
    <property type="component" value="Unassembled WGS sequence"/>
</dbReference>
<sequence>MQQLEALIQDESKDTSKLFFTKHVEEQMRSRRITKACVLETLRAGRIKRTPEPNAMKGSIDCKMAHVCAGNRLAVIVAVSDGPGLIVVTAMYA</sequence>
<protein>
    <submittedName>
        <fullName evidence="1">DUF4258 domain-containing protein</fullName>
    </submittedName>
</protein>
<accession>A0ABX0LYR2</accession>
<name>A0ABX0LYR2_9BURK</name>
<keyword evidence="2" id="KW-1185">Reference proteome</keyword>
<proteinExistence type="predicted"/>
<evidence type="ECO:0000313" key="1">
    <source>
        <dbReference type="EMBL" id="NHZ37276.1"/>
    </source>
</evidence>
<dbReference type="EMBL" id="VUYU01000026">
    <property type="protein sequence ID" value="NHZ37276.1"/>
    <property type="molecule type" value="Genomic_DNA"/>
</dbReference>